<feature type="compositionally biased region" description="Low complexity" evidence="1">
    <location>
        <begin position="198"/>
        <end position="227"/>
    </location>
</feature>
<feature type="region of interest" description="Disordered" evidence="1">
    <location>
        <begin position="108"/>
        <end position="159"/>
    </location>
</feature>
<feature type="region of interest" description="Disordered" evidence="1">
    <location>
        <begin position="195"/>
        <end position="227"/>
    </location>
</feature>
<accession>X6LQX6</accession>
<dbReference type="EMBL" id="ASPP01029585">
    <property type="protein sequence ID" value="ETO04278.1"/>
    <property type="molecule type" value="Genomic_DNA"/>
</dbReference>
<keyword evidence="4" id="KW-1185">Reference proteome</keyword>
<gene>
    <name evidence="3" type="ORF">RFI_33120</name>
</gene>
<evidence type="ECO:0000256" key="2">
    <source>
        <dbReference type="SAM" id="Phobius"/>
    </source>
</evidence>
<dbReference type="AlphaFoldDB" id="X6LQX6"/>
<feature type="transmembrane region" description="Helical" evidence="2">
    <location>
        <begin position="76"/>
        <end position="98"/>
    </location>
</feature>
<name>X6LQX6_RETFI</name>
<dbReference type="Proteomes" id="UP000023152">
    <property type="component" value="Unassembled WGS sequence"/>
</dbReference>
<comment type="caution">
    <text evidence="3">The sequence shown here is derived from an EMBL/GenBank/DDBJ whole genome shotgun (WGS) entry which is preliminary data.</text>
</comment>
<sequence>MPKTCNTPKTSGRSPKKETNYYSQKYPSFYSPTYYTADNNVINSQSGAVNWDHGNGPQKMANNQSTITTATDLHRFGIVTILMVILVIILGSFYIRLFSKSSTEMKRMEKSDKKGANLSLTNNNNSKKKKEKKVVHKMDNKASLNISTKDKDKDKNKSQSIKEFLQKILTWSTYAKKITTKKEKANQNKKCIQAVGYNNNNNNNNNKSNNNNNKSASTSNLLSSMKQ</sequence>
<feature type="region of interest" description="Disordered" evidence="1">
    <location>
        <begin position="1"/>
        <end position="20"/>
    </location>
</feature>
<evidence type="ECO:0000313" key="4">
    <source>
        <dbReference type="Proteomes" id="UP000023152"/>
    </source>
</evidence>
<reference evidence="3 4" key="1">
    <citation type="journal article" date="2013" name="Curr. Biol.">
        <title>The Genome of the Foraminiferan Reticulomyxa filosa.</title>
        <authorList>
            <person name="Glockner G."/>
            <person name="Hulsmann N."/>
            <person name="Schleicher M."/>
            <person name="Noegel A.A."/>
            <person name="Eichinger L."/>
            <person name="Gallinger C."/>
            <person name="Pawlowski J."/>
            <person name="Sierra R."/>
            <person name="Euteneuer U."/>
            <person name="Pillet L."/>
            <person name="Moustafa A."/>
            <person name="Platzer M."/>
            <person name="Groth M."/>
            <person name="Szafranski K."/>
            <person name="Schliwa M."/>
        </authorList>
    </citation>
    <scope>NUCLEOTIDE SEQUENCE [LARGE SCALE GENOMIC DNA]</scope>
</reference>
<keyword evidence="2" id="KW-1133">Transmembrane helix</keyword>
<evidence type="ECO:0000313" key="3">
    <source>
        <dbReference type="EMBL" id="ETO04278.1"/>
    </source>
</evidence>
<evidence type="ECO:0000256" key="1">
    <source>
        <dbReference type="SAM" id="MobiDB-lite"/>
    </source>
</evidence>
<feature type="compositionally biased region" description="Basic residues" evidence="1">
    <location>
        <begin position="126"/>
        <end position="135"/>
    </location>
</feature>
<proteinExistence type="predicted"/>
<feature type="non-terminal residue" evidence="3">
    <location>
        <position position="227"/>
    </location>
</feature>
<keyword evidence="2" id="KW-0472">Membrane</keyword>
<protein>
    <submittedName>
        <fullName evidence="3">Bromodomain-containing protein</fullName>
    </submittedName>
</protein>
<feature type="compositionally biased region" description="Basic and acidic residues" evidence="1">
    <location>
        <begin position="148"/>
        <end position="157"/>
    </location>
</feature>
<keyword evidence="2" id="KW-0812">Transmembrane</keyword>
<organism evidence="3 4">
    <name type="scientific">Reticulomyxa filosa</name>
    <dbReference type="NCBI Taxonomy" id="46433"/>
    <lineage>
        <taxon>Eukaryota</taxon>
        <taxon>Sar</taxon>
        <taxon>Rhizaria</taxon>
        <taxon>Retaria</taxon>
        <taxon>Foraminifera</taxon>
        <taxon>Monothalamids</taxon>
        <taxon>Reticulomyxidae</taxon>
        <taxon>Reticulomyxa</taxon>
    </lineage>
</organism>
<feature type="compositionally biased region" description="Polar residues" evidence="1">
    <location>
        <begin position="1"/>
        <end position="13"/>
    </location>
</feature>